<reference evidence="1" key="1">
    <citation type="journal article" date="2015" name="Nature">
        <title>Complex archaea that bridge the gap between prokaryotes and eukaryotes.</title>
        <authorList>
            <person name="Spang A."/>
            <person name="Saw J.H."/>
            <person name="Jorgensen S.L."/>
            <person name="Zaremba-Niedzwiedzka K."/>
            <person name="Martijn J."/>
            <person name="Lind A.E."/>
            <person name="van Eijk R."/>
            <person name="Schleper C."/>
            <person name="Guy L."/>
            <person name="Ettema T.J."/>
        </authorList>
    </citation>
    <scope>NUCLEOTIDE SEQUENCE</scope>
</reference>
<proteinExistence type="predicted"/>
<dbReference type="EMBL" id="LAZR01000129">
    <property type="protein sequence ID" value="KKN88408.1"/>
    <property type="molecule type" value="Genomic_DNA"/>
</dbReference>
<sequence>MTQTAIPSTGTITCPECGVPNEIQMGDDRGFATCSCGKRLRCRHHYPEPIGALEACGYRLSVDWDGGLLVDSDDEPPEEVRKWLFFNQCELRSTIEYVGKAARACFMGGSKNGERHGRGIRPRYGQIEPVHVHIGRSHWETYEFRDRNDPRLFFVGRSTSKAKAKQGVFVPTGKRGE</sequence>
<accession>A0A0F9X9W0</accession>
<dbReference type="AlphaFoldDB" id="A0A0F9X9W0"/>
<protein>
    <submittedName>
        <fullName evidence="1">Uncharacterized protein</fullName>
    </submittedName>
</protein>
<evidence type="ECO:0000313" key="1">
    <source>
        <dbReference type="EMBL" id="KKN88408.1"/>
    </source>
</evidence>
<comment type="caution">
    <text evidence="1">The sequence shown here is derived from an EMBL/GenBank/DDBJ whole genome shotgun (WGS) entry which is preliminary data.</text>
</comment>
<gene>
    <name evidence="1" type="ORF">LCGC14_0249710</name>
</gene>
<organism evidence="1">
    <name type="scientific">marine sediment metagenome</name>
    <dbReference type="NCBI Taxonomy" id="412755"/>
    <lineage>
        <taxon>unclassified sequences</taxon>
        <taxon>metagenomes</taxon>
        <taxon>ecological metagenomes</taxon>
    </lineage>
</organism>
<name>A0A0F9X9W0_9ZZZZ</name>